<dbReference type="EMBL" id="JH688919">
    <property type="protein sequence ID" value="EJD32492.1"/>
    <property type="molecule type" value="Genomic_DNA"/>
</dbReference>
<dbReference type="InParanoid" id="J0D1N9"/>
<evidence type="ECO:0000313" key="2">
    <source>
        <dbReference type="Proteomes" id="UP000006514"/>
    </source>
</evidence>
<reference evidence="2" key="1">
    <citation type="journal article" date="2012" name="Science">
        <title>The Paleozoic origin of enzymatic lignin decomposition reconstructed from 31 fungal genomes.</title>
        <authorList>
            <person name="Floudas D."/>
            <person name="Binder M."/>
            <person name="Riley R."/>
            <person name="Barry K."/>
            <person name="Blanchette R.A."/>
            <person name="Henrissat B."/>
            <person name="Martinez A.T."/>
            <person name="Otillar R."/>
            <person name="Spatafora J.W."/>
            <person name="Yadav J.S."/>
            <person name="Aerts A."/>
            <person name="Benoit I."/>
            <person name="Boyd A."/>
            <person name="Carlson A."/>
            <person name="Copeland A."/>
            <person name="Coutinho P.M."/>
            <person name="de Vries R.P."/>
            <person name="Ferreira P."/>
            <person name="Findley K."/>
            <person name="Foster B."/>
            <person name="Gaskell J."/>
            <person name="Glotzer D."/>
            <person name="Gorecki P."/>
            <person name="Heitman J."/>
            <person name="Hesse C."/>
            <person name="Hori C."/>
            <person name="Igarashi K."/>
            <person name="Jurgens J.A."/>
            <person name="Kallen N."/>
            <person name="Kersten P."/>
            <person name="Kohler A."/>
            <person name="Kuees U."/>
            <person name="Kumar T.K.A."/>
            <person name="Kuo A."/>
            <person name="LaButti K."/>
            <person name="Larrondo L.F."/>
            <person name="Lindquist E."/>
            <person name="Ling A."/>
            <person name="Lombard V."/>
            <person name="Lucas S."/>
            <person name="Lundell T."/>
            <person name="Martin R."/>
            <person name="McLaughlin D.J."/>
            <person name="Morgenstern I."/>
            <person name="Morin E."/>
            <person name="Murat C."/>
            <person name="Nagy L.G."/>
            <person name="Nolan M."/>
            <person name="Ohm R.A."/>
            <person name="Patyshakuliyeva A."/>
            <person name="Rokas A."/>
            <person name="Ruiz-Duenas F.J."/>
            <person name="Sabat G."/>
            <person name="Salamov A."/>
            <person name="Samejima M."/>
            <person name="Schmutz J."/>
            <person name="Slot J.C."/>
            <person name="St John F."/>
            <person name="Stenlid J."/>
            <person name="Sun H."/>
            <person name="Sun S."/>
            <person name="Syed K."/>
            <person name="Tsang A."/>
            <person name="Wiebenga A."/>
            <person name="Young D."/>
            <person name="Pisabarro A."/>
            <person name="Eastwood D.C."/>
            <person name="Martin F."/>
            <person name="Cullen D."/>
            <person name="Grigoriev I.V."/>
            <person name="Hibbett D.S."/>
        </authorList>
    </citation>
    <scope>NUCLEOTIDE SEQUENCE [LARGE SCALE GENOMIC DNA]</scope>
    <source>
        <strain evidence="2">TFB10046</strain>
    </source>
</reference>
<name>J0D1N9_AURST</name>
<dbReference type="KEGG" id="adl:AURDEDRAFT_178432"/>
<dbReference type="AlphaFoldDB" id="J0D1N9"/>
<dbReference type="Proteomes" id="UP000006514">
    <property type="component" value="Unassembled WGS sequence"/>
</dbReference>
<sequence>MRRLVKGAERDSRFLQLQNLPGIALVLQELLLLVPLAVGRQYLECLLRPGLLDNLKRISLVFRFEINGLRLEEFVSSICRGLPRLTAMSVDTTGSSFGAITLSEMHLHHRIDNLRLNMVDDFTGTPWVVDDLIRAKELSVSTEILHEWRVSPPSAITSKIRQLEVVGRQIYDCSDSWETGSAGDSGWCRAPVWAISSSSDLLTLSPLLAPKLTSLIIDGVSMDIESLSSACAHLTQLQRLDLYLSHWVSHGTRILPSRDREEQFGTTEVGEVDVALAPNIHRHAVGFLETSLPVLVNLTMLHIGRNLQRNKPQRNALASAISGAVQDWPGERRGGQKLTVAIGRHGRARHTVVFPRNSHLRVWTPPSTGFEWATARQGETALDIRDPPRPAA</sequence>
<proteinExistence type="predicted"/>
<accession>J0D1N9</accession>
<organism evidence="1 2">
    <name type="scientific">Auricularia subglabra (strain TFB-10046 / SS5)</name>
    <name type="common">White-rot fungus</name>
    <name type="synonym">Auricularia delicata (strain TFB10046)</name>
    <dbReference type="NCBI Taxonomy" id="717982"/>
    <lineage>
        <taxon>Eukaryota</taxon>
        <taxon>Fungi</taxon>
        <taxon>Dikarya</taxon>
        <taxon>Basidiomycota</taxon>
        <taxon>Agaricomycotina</taxon>
        <taxon>Agaricomycetes</taxon>
        <taxon>Auriculariales</taxon>
        <taxon>Auriculariaceae</taxon>
        <taxon>Auricularia</taxon>
    </lineage>
</organism>
<gene>
    <name evidence="1" type="ORF">AURDEDRAFT_178432</name>
</gene>
<keyword evidence="2" id="KW-1185">Reference proteome</keyword>
<protein>
    <submittedName>
        <fullName evidence="1">Uncharacterized protein</fullName>
    </submittedName>
</protein>
<evidence type="ECO:0000313" key="1">
    <source>
        <dbReference type="EMBL" id="EJD32492.1"/>
    </source>
</evidence>